<keyword evidence="4" id="KW-1185">Reference proteome</keyword>
<gene>
    <name evidence="3" type="ORF">HLB29_02035</name>
</gene>
<dbReference type="InterPro" id="IPR050256">
    <property type="entry name" value="Glycosyltransferase_2"/>
</dbReference>
<dbReference type="EMBL" id="JABGBW010000001">
    <property type="protein sequence ID" value="MBC2575461.1"/>
    <property type="molecule type" value="Genomic_DNA"/>
</dbReference>
<evidence type="ECO:0000256" key="1">
    <source>
        <dbReference type="SAM" id="Phobius"/>
    </source>
</evidence>
<dbReference type="Gene3D" id="3.90.550.10">
    <property type="entry name" value="Spore Coat Polysaccharide Biosynthesis Protein SpsA, Chain A"/>
    <property type="match status" value="1"/>
</dbReference>
<evidence type="ECO:0000313" key="3">
    <source>
        <dbReference type="EMBL" id="MBC2575461.1"/>
    </source>
</evidence>
<evidence type="ECO:0000259" key="2">
    <source>
        <dbReference type="Pfam" id="PF00535"/>
    </source>
</evidence>
<feature type="transmembrane region" description="Helical" evidence="1">
    <location>
        <begin position="264"/>
        <end position="289"/>
    </location>
</feature>
<keyword evidence="1" id="KW-1133">Transmembrane helix</keyword>
<feature type="domain" description="Glycosyltransferase 2-like" evidence="2">
    <location>
        <begin position="4"/>
        <end position="166"/>
    </location>
</feature>
<feature type="transmembrane region" description="Helical" evidence="1">
    <location>
        <begin position="229"/>
        <end position="252"/>
    </location>
</feature>
<comment type="caution">
    <text evidence="3">The sequence shown here is derived from an EMBL/GenBank/DDBJ whole genome shotgun (WGS) entry which is preliminary data.</text>
</comment>
<protein>
    <submittedName>
        <fullName evidence="3">Glycosyltransferase family 2 protein</fullName>
    </submittedName>
</protein>
<evidence type="ECO:0000313" key="4">
    <source>
        <dbReference type="Proteomes" id="UP000713904"/>
    </source>
</evidence>
<accession>A0ABR6TJ68</accession>
<keyword evidence="1" id="KW-0812">Transmembrane</keyword>
<dbReference type="RefSeq" id="WP_185623488.1">
    <property type="nucleotide sequence ID" value="NZ_JABGBW010000001.1"/>
</dbReference>
<organism evidence="3 4">
    <name type="scientific">Peptostreptococcus canis</name>
    <dbReference type="NCBI Taxonomy" id="1159213"/>
    <lineage>
        <taxon>Bacteria</taxon>
        <taxon>Bacillati</taxon>
        <taxon>Bacillota</taxon>
        <taxon>Clostridia</taxon>
        <taxon>Peptostreptococcales</taxon>
        <taxon>Peptostreptococcaceae</taxon>
        <taxon>Peptostreptococcus</taxon>
    </lineage>
</organism>
<reference evidence="3 4" key="1">
    <citation type="submission" date="2020-05" db="EMBL/GenBank/DDBJ databases">
        <title>Draft genome of xy-202 and genomic insight in genome of the genus Peptostreptococcus.</title>
        <authorList>
            <person name="Zhang Z."/>
        </authorList>
    </citation>
    <scope>NUCLEOTIDE SEQUENCE [LARGE SCALE GENOMIC DNA]</scope>
    <source>
        <strain evidence="3 4">DSM 27025</strain>
    </source>
</reference>
<keyword evidence="1" id="KW-0472">Membrane</keyword>
<dbReference type="CDD" id="cd04187">
    <property type="entry name" value="DPM1_like_bac"/>
    <property type="match status" value="1"/>
</dbReference>
<dbReference type="Proteomes" id="UP000713904">
    <property type="component" value="Unassembled WGS sequence"/>
</dbReference>
<proteinExistence type="predicted"/>
<name>A0ABR6TJ68_9FIRM</name>
<dbReference type="Pfam" id="PF00535">
    <property type="entry name" value="Glycos_transf_2"/>
    <property type="match status" value="1"/>
</dbReference>
<dbReference type="InterPro" id="IPR001173">
    <property type="entry name" value="Glyco_trans_2-like"/>
</dbReference>
<dbReference type="PANTHER" id="PTHR48090:SF8">
    <property type="entry name" value="GLYCOSYLTRANSFERASE CSBB-RELATED"/>
    <property type="match status" value="1"/>
</dbReference>
<sequence>MFLSIVIPCFNEEGVLDELYGVLRKEINKNEKISSYELIFVDDGSKDKTLEDIKRLKKSDDLIRYISFSRNFGKEAAIYAGLKASKGDLVVLMDADLQHPPELIHEMIDKIVNHGYDSVGTIRKNRVGESKLRAFLSTTFYKFINLLSDTEIKQNATDYRMMTRQFVNSVLDLSEYNRFTKGIFSWVGYNNIDIEYENIDRTTGTSKWNFMNLFKYSIEGIVAFSTMPLFVSSILGIVSFIISSVLLLIFFFKAIIFGEVVKGFPTVICSIFFLGGIQLLTIGILGQYLSKTYLEVKSRPIYISKEKSE</sequence>
<dbReference type="PANTHER" id="PTHR48090">
    <property type="entry name" value="UNDECAPRENYL-PHOSPHATE 4-DEOXY-4-FORMAMIDO-L-ARABINOSE TRANSFERASE-RELATED"/>
    <property type="match status" value="1"/>
</dbReference>
<dbReference type="SUPFAM" id="SSF53448">
    <property type="entry name" value="Nucleotide-diphospho-sugar transferases"/>
    <property type="match status" value="1"/>
</dbReference>
<dbReference type="InterPro" id="IPR029044">
    <property type="entry name" value="Nucleotide-diphossugar_trans"/>
</dbReference>